<comment type="caution">
    <text evidence="1">The sequence shown here is derived from an EMBL/GenBank/DDBJ whole genome shotgun (WGS) entry which is preliminary data.</text>
</comment>
<dbReference type="SUPFAM" id="SSF56672">
    <property type="entry name" value="DNA/RNA polymerases"/>
    <property type="match status" value="1"/>
</dbReference>
<dbReference type="PANTHER" id="PTHR48475:SF2">
    <property type="entry name" value="RIBONUCLEASE H"/>
    <property type="match status" value="1"/>
</dbReference>
<sequence>MVIEKGIKVNPDKIYAIQEIKAPANLNEVQKLAGRIVTLSRTTIKAQTLVGFMNKTTYVEDDEGKWFLHVDGSSIFVGSGAKIVLTSPKGHKLEYALMFDFKSNETEYEAFIAGTKMALDAGARNLTT</sequence>
<protein>
    <submittedName>
        <fullName evidence="1">Uncharacterized protein</fullName>
    </submittedName>
</protein>
<proteinExistence type="predicted"/>
<dbReference type="InterPro" id="IPR043502">
    <property type="entry name" value="DNA/RNA_pol_sf"/>
</dbReference>
<dbReference type="PANTHER" id="PTHR48475">
    <property type="entry name" value="RIBONUCLEASE H"/>
    <property type="match status" value="1"/>
</dbReference>
<dbReference type="EMBL" id="JACGWJ010000006">
    <property type="protein sequence ID" value="KAL0413640.1"/>
    <property type="molecule type" value="Genomic_DNA"/>
</dbReference>
<organism evidence="1">
    <name type="scientific">Sesamum radiatum</name>
    <name type="common">Black benniseed</name>
    <dbReference type="NCBI Taxonomy" id="300843"/>
    <lineage>
        <taxon>Eukaryota</taxon>
        <taxon>Viridiplantae</taxon>
        <taxon>Streptophyta</taxon>
        <taxon>Embryophyta</taxon>
        <taxon>Tracheophyta</taxon>
        <taxon>Spermatophyta</taxon>
        <taxon>Magnoliopsida</taxon>
        <taxon>eudicotyledons</taxon>
        <taxon>Gunneridae</taxon>
        <taxon>Pentapetalae</taxon>
        <taxon>asterids</taxon>
        <taxon>lamiids</taxon>
        <taxon>Lamiales</taxon>
        <taxon>Pedaliaceae</taxon>
        <taxon>Sesamum</taxon>
    </lineage>
</organism>
<accession>A0AAW2UBB1</accession>
<gene>
    <name evidence="1" type="ORF">Sradi_1565700</name>
</gene>
<evidence type="ECO:0000313" key="1">
    <source>
        <dbReference type="EMBL" id="KAL0413640.1"/>
    </source>
</evidence>
<reference evidence="1" key="2">
    <citation type="journal article" date="2024" name="Plant">
        <title>Genomic evolution and insights into agronomic trait innovations of Sesamum species.</title>
        <authorList>
            <person name="Miao H."/>
            <person name="Wang L."/>
            <person name="Qu L."/>
            <person name="Liu H."/>
            <person name="Sun Y."/>
            <person name="Le M."/>
            <person name="Wang Q."/>
            <person name="Wei S."/>
            <person name="Zheng Y."/>
            <person name="Lin W."/>
            <person name="Duan Y."/>
            <person name="Cao H."/>
            <person name="Xiong S."/>
            <person name="Wang X."/>
            <person name="Wei L."/>
            <person name="Li C."/>
            <person name="Ma Q."/>
            <person name="Ju M."/>
            <person name="Zhao R."/>
            <person name="Li G."/>
            <person name="Mu C."/>
            <person name="Tian Q."/>
            <person name="Mei H."/>
            <person name="Zhang T."/>
            <person name="Gao T."/>
            <person name="Zhang H."/>
        </authorList>
    </citation>
    <scope>NUCLEOTIDE SEQUENCE</scope>
    <source>
        <strain evidence="1">G02</strain>
    </source>
</reference>
<reference evidence="1" key="1">
    <citation type="submission" date="2020-06" db="EMBL/GenBank/DDBJ databases">
        <authorList>
            <person name="Li T."/>
            <person name="Hu X."/>
            <person name="Zhang T."/>
            <person name="Song X."/>
            <person name="Zhang H."/>
            <person name="Dai N."/>
            <person name="Sheng W."/>
            <person name="Hou X."/>
            <person name="Wei L."/>
        </authorList>
    </citation>
    <scope>NUCLEOTIDE SEQUENCE</scope>
    <source>
        <strain evidence="1">G02</strain>
        <tissue evidence="1">Leaf</tissue>
    </source>
</reference>
<dbReference type="AlphaFoldDB" id="A0AAW2UBB1"/>
<name>A0AAW2UBB1_SESRA</name>